<accession>E3RKV3</accession>
<proteinExistence type="predicted"/>
<evidence type="ECO:0000313" key="2">
    <source>
        <dbReference type="EMBL" id="EFQ93646.1"/>
    </source>
</evidence>
<dbReference type="EMBL" id="GL533724">
    <property type="protein sequence ID" value="EFQ93646.1"/>
    <property type="molecule type" value="Genomic_DNA"/>
</dbReference>
<gene>
    <name evidence="2" type="ORF">PTT_08904</name>
</gene>
<evidence type="ECO:0000313" key="3">
    <source>
        <dbReference type="Proteomes" id="UP000001067"/>
    </source>
</evidence>
<feature type="compositionally biased region" description="Polar residues" evidence="1">
    <location>
        <begin position="63"/>
        <end position="72"/>
    </location>
</feature>
<dbReference type="HOGENOM" id="CLU_2639302_0_0_1"/>
<organism evidence="3">
    <name type="scientific">Pyrenophora teres f. teres (strain 0-1)</name>
    <name type="common">Barley net blotch fungus</name>
    <name type="synonym">Drechslera teres f. teres</name>
    <dbReference type="NCBI Taxonomy" id="861557"/>
    <lineage>
        <taxon>Eukaryota</taxon>
        <taxon>Fungi</taxon>
        <taxon>Dikarya</taxon>
        <taxon>Ascomycota</taxon>
        <taxon>Pezizomycotina</taxon>
        <taxon>Dothideomycetes</taxon>
        <taxon>Pleosporomycetidae</taxon>
        <taxon>Pleosporales</taxon>
        <taxon>Pleosporineae</taxon>
        <taxon>Pleosporaceae</taxon>
        <taxon>Pyrenophora</taxon>
    </lineage>
</organism>
<dbReference type="AlphaFoldDB" id="E3RKV3"/>
<sequence>MAVDIHYLTGNKARKRQKRSTQLKEYFDDLRDDLTIANLLKLDRYIKSLDTSDSNSTGNSNSEAVSNSGNSRDYSDDVG</sequence>
<dbReference type="KEGG" id="pte:PTT_08904"/>
<feature type="region of interest" description="Disordered" evidence="1">
    <location>
        <begin position="49"/>
        <end position="79"/>
    </location>
</feature>
<keyword evidence="3" id="KW-1185">Reference proteome</keyword>
<dbReference type="Proteomes" id="UP000001067">
    <property type="component" value="Unassembled WGS sequence"/>
</dbReference>
<evidence type="ECO:0000256" key="1">
    <source>
        <dbReference type="SAM" id="MobiDB-lite"/>
    </source>
</evidence>
<dbReference type="OrthoDB" id="3944237at2759"/>
<reference evidence="2 3" key="1">
    <citation type="journal article" date="2010" name="Genome Biol.">
        <title>A first genome assembly of the barley fungal pathogen Pyrenophora teres f. teres.</title>
        <authorList>
            <person name="Ellwood S.R."/>
            <person name="Liu Z."/>
            <person name="Syme R.A."/>
            <person name="Lai Z."/>
            <person name="Hane J.K."/>
            <person name="Keiper F."/>
            <person name="Moffat C.S."/>
            <person name="Oliver R.P."/>
            <person name="Friesen T.L."/>
        </authorList>
    </citation>
    <scope>NUCLEOTIDE SEQUENCE [LARGE SCALE GENOMIC DNA]</scope>
    <source>
        <strain evidence="2 3">0-1</strain>
    </source>
</reference>
<feature type="region of interest" description="Disordered" evidence="1">
    <location>
        <begin position="1"/>
        <end position="20"/>
    </location>
</feature>
<feature type="compositionally biased region" description="Low complexity" evidence="1">
    <location>
        <begin position="49"/>
        <end position="62"/>
    </location>
</feature>
<protein>
    <submittedName>
        <fullName evidence="2">Uncharacterized protein</fullName>
    </submittedName>
</protein>
<name>E3RKV3_PYRTT</name>